<proteinExistence type="predicted"/>
<reference evidence="1 2" key="1">
    <citation type="submission" date="2019-02" db="EMBL/GenBank/DDBJ databases">
        <title>Deep-cultivation of Planctomycetes and their phenomic and genomic characterization uncovers novel biology.</title>
        <authorList>
            <person name="Wiegand S."/>
            <person name="Jogler M."/>
            <person name="Boedeker C."/>
            <person name="Pinto D."/>
            <person name="Vollmers J."/>
            <person name="Rivas-Marin E."/>
            <person name="Kohn T."/>
            <person name="Peeters S.H."/>
            <person name="Heuer A."/>
            <person name="Rast P."/>
            <person name="Oberbeckmann S."/>
            <person name="Bunk B."/>
            <person name="Jeske O."/>
            <person name="Meyerdierks A."/>
            <person name="Storesund J.E."/>
            <person name="Kallscheuer N."/>
            <person name="Luecker S."/>
            <person name="Lage O.M."/>
            <person name="Pohl T."/>
            <person name="Merkel B.J."/>
            <person name="Hornburger P."/>
            <person name="Mueller R.-W."/>
            <person name="Bruemmer F."/>
            <person name="Labrenz M."/>
            <person name="Spormann A.M."/>
            <person name="Op den Camp H."/>
            <person name="Overmann J."/>
            <person name="Amann R."/>
            <person name="Jetten M.S.M."/>
            <person name="Mascher T."/>
            <person name="Medema M.H."/>
            <person name="Devos D.P."/>
            <person name="Kaster A.-K."/>
            <person name="Ovreas L."/>
            <person name="Rohde M."/>
            <person name="Galperin M.Y."/>
            <person name="Jogler C."/>
        </authorList>
    </citation>
    <scope>NUCLEOTIDE SEQUENCE [LARGE SCALE GENOMIC DNA]</scope>
    <source>
        <strain evidence="1 2">KS4</strain>
    </source>
</reference>
<dbReference type="KEGG" id="pcor:KS4_35750"/>
<dbReference type="AlphaFoldDB" id="A0A517YZ41"/>
<dbReference type="EMBL" id="CP036425">
    <property type="protein sequence ID" value="QDU35492.1"/>
    <property type="molecule type" value="Genomic_DNA"/>
</dbReference>
<accession>A0A517YZ41</accession>
<name>A0A517YZ41_9BACT</name>
<evidence type="ECO:0000313" key="2">
    <source>
        <dbReference type="Proteomes" id="UP000317369"/>
    </source>
</evidence>
<sequence length="184" mass="20847">MLTVLGFTSNTTCRGLAEINIITSPSNRFEQVNWQTNNSNQFFIDSHKRITSHATIVQTSSSLQSVKLTPKTAVQLGSLSIRCNQSSRDDQFSQLSVKINLYFDRPDKIYLNESIPLKDLLNSLASNRPHQFTQTMTVNNVTYQVFILPSHAITSRNAISLMKHQFPQSQAWFDLPLNIAFKPV</sequence>
<dbReference type="Proteomes" id="UP000317369">
    <property type="component" value="Chromosome"/>
</dbReference>
<gene>
    <name evidence="1" type="ORF">KS4_35750</name>
</gene>
<dbReference type="RefSeq" id="WP_145080916.1">
    <property type="nucleotide sequence ID" value="NZ_CP036425.1"/>
</dbReference>
<evidence type="ECO:0000313" key="1">
    <source>
        <dbReference type="EMBL" id="QDU35492.1"/>
    </source>
</evidence>
<keyword evidence="2" id="KW-1185">Reference proteome</keyword>
<organism evidence="1 2">
    <name type="scientific">Poriferisphaera corsica</name>
    <dbReference type="NCBI Taxonomy" id="2528020"/>
    <lineage>
        <taxon>Bacteria</taxon>
        <taxon>Pseudomonadati</taxon>
        <taxon>Planctomycetota</taxon>
        <taxon>Phycisphaerae</taxon>
        <taxon>Phycisphaerales</taxon>
        <taxon>Phycisphaeraceae</taxon>
        <taxon>Poriferisphaera</taxon>
    </lineage>
</organism>
<protein>
    <submittedName>
        <fullName evidence="1">Uncharacterized protein</fullName>
    </submittedName>
</protein>